<dbReference type="SUPFAM" id="SSF46689">
    <property type="entry name" value="Homeodomain-like"/>
    <property type="match status" value="1"/>
</dbReference>
<evidence type="ECO:0000256" key="3">
    <source>
        <dbReference type="ARBA" id="ARBA00023163"/>
    </source>
</evidence>
<evidence type="ECO:0000256" key="1">
    <source>
        <dbReference type="ARBA" id="ARBA00023015"/>
    </source>
</evidence>
<proteinExistence type="predicted"/>
<dbReference type="InterPro" id="IPR011075">
    <property type="entry name" value="TetR_C"/>
</dbReference>
<keyword evidence="3" id="KW-0804">Transcription</keyword>
<protein>
    <submittedName>
        <fullName evidence="6">Transcriptional regulator AcuR</fullName>
    </submittedName>
</protein>
<keyword evidence="1" id="KW-0805">Transcription regulation</keyword>
<evidence type="ECO:0000313" key="6">
    <source>
        <dbReference type="EMBL" id="CAB3806210.1"/>
    </source>
</evidence>
<dbReference type="InterPro" id="IPR009057">
    <property type="entry name" value="Homeodomain-like_sf"/>
</dbReference>
<dbReference type="Pfam" id="PF00440">
    <property type="entry name" value="TetR_N"/>
    <property type="match status" value="1"/>
</dbReference>
<dbReference type="Gene3D" id="1.10.357.10">
    <property type="entry name" value="Tetracycline Repressor, domain 2"/>
    <property type="match status" value="1"/>
</dbReference>
<keyword evidence="7" id="KW-1185">Reference proteome</keyword>
<dbReference type="AlphaFoldDB" id="A0A6S7BN75"/>
<dbReference type="PROSITE" id="PS50977">
    <property type="entry name" value="HTH_TETR_2"/>
    <property type="match status" value="1"/>
</dbReference>
<gene>
    <name evidence="6" type="primary">acuR</name>
    <name evidence="6" type="ORF">LMG28614_06334</name>
</gene>
<evidence type="ECO:0000313" key="7">
    <source>
        <dbReference type="Proteomes" id="UP000494365"/>
    </source>
</evidence>
<name>A0A6S7BN75_9BURK</name>
<dbReference type="PRINTS" id="PR00455">
    <property type="entry name" value="HTHTETR"/>
</dbReference>
<dbReference type="EMBL" id="CADIKK010000044">
    <property type="protein sequence ID" value="CAB3806210.1"/>
    <property type="molecule type" value="Genomic_DNA"/>
</dbReference>
<reference evidence="6 7" key="1">
    <citation type="submission" date="2020-04" db="EMBL/GenBank/DDBJ databases">
        <authorList>
            <person name="De Canck E."/>
        </authorList>
    </citation>
    <scope>NUCLEOTIDE SEQUENCE [LARGE SCALE GENOMIC DNA]</scope>
    <source>
        <strain evidence="6 7">LMG 28614</strain>
    </source>
</reference>
<feature type="domain" description="HTH tetR-type" evidence="5">
    <location>
        <begin position="9"/>
        <end position="69"/>
    </location>
</feature>
<feature type="DNA-binding region" description="H-T-H motif" evidence="4">
    <location>
        <begin position="32"/>
        <end position="51"/>
    </location>
</feature>
<keyword evidence="2 4" id="KW-0238">DNA-binding</keyword>
<evidence type="ECO:0000256" key="2">
    <source>
        <dbReference type="ARBA" id="ARBA00023125"/>
    </source>
</evidence>
<evidence type="ECO:0000256" key="4">
    <source>
        <dbReference type="PROSITE-ProRule" id="PRU00335"/>
    </source>
</evidence>
<accession>A0A6S7BN75</accession>
<dbReference type="Pfam" id="PF16925">
    <property type="entry name" value="TetR_C_13"/>
    <property type="match status" value="1"/>
</dbReference>
<dbReference type="GO" id="GO:0003677">
    <property type="term" value="F:DNA binding"/>
    <property type="evidence" value="ECO:0007669"/>
    <property type="project" value="UniProtKB-UniRule"/>
</dbReference>
<dbReference type="PANTHER" id="PTHR47506">
    <property type="entry name" value="TRANSCRIPTIONAL REGULATORY PROTEIN"/>
    <property type="match status" value="1"/>
</dbReference>
<organism evidence="6 7">
    <name type="scientific">Paraburkholderia ultramafica</name>
    <dbReference type="NCBI Taxonomy" id="1544867"/>
    <lineage>
        <taxon>Bacteria</taxon>
        <taxon>Pseudomonadati</taxon>
        <taxon>Pseudomonadota</taxon>
        <taxon>Betaproteobacteria</taxon>
        <taxon>Burkholderiales</taxon>
        <taxon>Burkholderiaceae</taxon>
        <taxon>Paraburkholderia</taxon>
    </lineage>
</organism>
<dbReference type="Proteomes" id="UP000494365">
    <property type="component" value="Unassembled WGS sequence"/>
</dbReference>
<dbReference type="PANTHER" id="PTHR47506:SF6">
    <property type="entry name" value="HTH-TYPE TRANSCRIPTIONAL REPRESSOR NEMR"/>
    <property type="match status" value="1"/>
</dbReference>
<evidence type="ECO:0000259" key="5">
    <source>
        <dbReference type="PROSITE" id="PS50977"/>
    </source>
</evidence>
<dbReference type="InterPro" id="IPR001647">
    <property type="entry name" value="HTH_TetR"/>
</dbReference>
<dbReference type="InterPro" id="IPR036271">
    <property type="entry name" value="Tet_transcr_reg_TetR-rel_C_sf"/>
</dbReference>
<dbReference type="SUPFAM" id="SSF48498">
    <property type="entry name" value="Tetracyclin repressor-like, C-terminal domain"/>
    <property type="match status" value="1"/>
</dbReference>
<sequence length="208" mass="23550">MVMHTRSTEDFRERLLEAGVALFAETGYHGTGIKDIVERARVPKGSFYNYFESKEAFGAAILHHYAQEQAAEWKRYSLEAASSDPLLALRGIYERIVADYEDCEDRCGCLIGNFAGEIAQSSDLCRVAARSTVAEWRIGCTHYLRRGQEYGSVRRDLSADAMADLFWNAWEGSLLRMKLDDSVEPLKACVHSMFNLFFKSPQQRSSPV</sequence>